<proteinExistence type="predicted"/>
<feature type="region of interest" description="Disordered" evidence="1">
    <location>
        <begin position="58"/>
        <end position="84"/>
    </location>
</feature>
<feature type="compositionally biased region" description="Basic and acidic residues" evidence="1">
    <location>
        <begin position="525"/>
        <end position="551"/>
    </location>
</feature>
<protein>
    <submittedName>
        <fullName evidence="3">TPX2 central domain-containing protein</fullName>
    </submittedName>
</protein>
<feature type="compositionally biased region" description="Basic and acidic residues" evidence="1">
    <location>
        <begin position="256"/>
        <end position="274"/>
    </location>
</feature>
<dbReference type="AlphaFoldDB" id="A0A5S6QAL6"/>
<dbReference type="WBParaSite" id="TMUE_1000004007.1">
    <property type="protein sequence ID" value="TMUE_1000004007.1"/>
    <property type="gene ID" value="WBGene00293512"/>
</dbReference>
<feature type="compositionally biased region" description="Low complexity" evidence="1">
    <location>
        <begin position="66"/>
        <end position="77"/>
    </location>
</feature>
<evidence type="ECO:0000256" key="1">
    <source>
        <dbReference type="SAM" id="MobiDB-lite"/>
    </source>
</evidence>
<accession>A0A5S6QAL6</accession>
<name>A0A5S6QAL6_TRIMR</name>
<feature type="region of interest" description="Disordered" evidence="1">
    <location>
        <begin position="523"/>
        <end position="595"/>
    </location>
</feature>
<reference evidence="3" key="1">
    <citation type="submission" date="2019-12" db="UniProtKB">
        <authorList>
            <consortium name="WormBaseParasite"/>
        </authorList>
    </citation>
    <scope>IDENTIFICATION</scope>
</reference>
<feature type="compositionally biased region" description="Basic and acidic residues" evidence="1">
    <location>
        <begin position="202"/>
        <end position="217"/>
    </location>
</feature>
<feature type="region of interest" description="Disordered" evidence="1">
    <location>
        <begin position="194"/>
        <end position="285"/>
    </location>
</feature>
<organism evidence="2 3">
    <name type="scientific">Trichuris muris</name>
    <name type="common">Mouse whipworm</name>
    <dbReference type="NCBI Taxonomy" id="70415"/>
    <lineage>
        <taxon>Eukaryota</taxon>
        <taxon>Metazoa</taxon>
        <taxon>Ecdysozoa</taxon>
        <taxon>Nematoda</taxon>
        <taxon>Enoplea</taxon>
        <taxon>Dorylaimia</taxon>
        <taxon>Trichinellida</taxon>
        <taxon>Trichuridae</taxon>
        <taxon>Trichuris</taxon>
    </lineage>
</organism>
<feature type="compositionally biased region" description="Basic and acidic residues" evidence="1">
    <location>
        <begin position="309"/>
        <end position="324"/>
    </location>
</feature>
<keyword evidence="2" id="KW-1185">Reference proteome</keyword>
<evidence type="ECO:0000313" key="2">
    <source>
        <dbReference type="Proteomes" id="UP000046395"/>
    </source>
</evidence>
<evidence type="ECO:0000313" key="3">
    <source>
        <dbReference type="WBParaSite" id="TMUE_1000004007.1"/>
    </source>
</evidence>
<sequence>MCALEKHWNDNMIHSLKLCEMDNGSWSKVEAPMFADTFSESTAELSDSWFDRFATQTVDNDGEQATPPSSKTPMPSSRMATPRASALSEIFPNCAERKTRKSSSTGPVREKHIAKKWTAANSIPRSDSNPLRKHQQRSTAVEGYKVPLTKDELNRAMKRAGLAQATQALSNNARSNERLKEQCVVVRSASTCSGRVHGVYGPKERSVNKKNQSEHVLKRVCQNGDKKKNVGSQVLPPESHAHEVPHLSRPPLPIDSKQRKGTQESVDKGQEKVKSRSRSASRGTGVTVVKPFSFETEKRHQRYLKLMEEKGTVGDSSRRNEHFGLAKQSSCPDLKTEASATQTVHNDGHHTTPPSSKTPMPSSRMATPRASALSEIFPNCAGKKTRESSSTVVNRFGSPASGLRMPSAKKLTTPKPFRFLSASPCAINGPGREKHVAKKWTAVNSISRGGSNPLHKHQQRSAVVEGYKVPLTKDELNSAMKGAGLAQATQALSSKARSNERLKEQCVVVRSASTCSGRVQAVYGPKERSVSKKNQSDDILKRICQNGDKKKNVGSQVLQPESHAHEVPHLSRPPLPIDSKQRKGTQESVGKVKRR</sequence>
<feature type="region of interest" description="Disordered" evidence="1">
    <location>
        <begin position="309"/>
        <end position="369"/>
    </location>
</feature>
<dbReference type="Proteomes" id="UP000046395">
    <property type="component" value="Unassembled WGS sequence"/>
</dbReference>
<feature type="compositionally biased region" description="Low complexity" evidence="1">
    <location>
        <begin position="351"/>
        <end position="363"/>
    </location>
</feature>